<keyword evidence="2" id="KW-0540">Nuclease</keyword>
<dbReference type="Pfam" id="PF13392">
    <property type="entry name" value="HNH_3"/>
    <property type="match status" value="1"/>
</dbReference>
<reference evidence="2" key="1">
    <citation type="submission" date="2022-07" db="EMBL/GenBank/DDBJ databases">
        <authorList>
            <person name="Chaudhary N."/>
        </authorList>
    </citation>
    <scope>NUCLEOTIDE SEQUENCE</scope>
</reference>
<feature type="domain" description="HNH nuclease" evidence="1">
    <location>
        <begin position="33"/>
        <end position="80"/>
    </location>
</feature>
<dbReference type="Proteomes" id="UP001057841">
    <property type="component" value="Segment"/>
</dbReference>
<evidence type="ECO:0000313" key="3">
    <source>
        <dbReference type="Proteomes" id="UP001057841"/>
    </source>
</evidence>
<protein>
    <submittedName>
        <fullName evidence="2">HNH endonuclease</fullName>
    </submittedName>
</protein>
<proteinExistence type="predicted"/>
<keyword evidence="3" id="KW-1185">Reference proteome</keyword>
<dbReference type="Gene3D" id="1.10.10.60">
    <property type="entry name" value="Homeodomain-like"/>
    <property type="match status" value="1"/>
</dbReference>
<accession>A0A976SPM7</accession>
<keyword evidence="2" id="KW-0255">Endonuclease</keyword>
<dbReference type="InterPro" id="IPR003615">
    <property type="entry name" value="HNH_nuc"/>
</dbReference>
<dbReference type="SUPFAM" id="SSF54060">
    <property type="entry name" value="His-Me finger endonucleases"/>
    <property type="match status" value="1"/>
</dbReference>
<dbReference type="InterPro" id="IPR044925">
    <property type="entry name" value="His-Me_finger_sf"/>
</dbReference>
<sequence>MSGCIDHGCKGFGIGYATAYYKGRDGKKKFTTKHRVVYCKVNGIHPEDLPKDLVIRHTCDNARCINPNHLEIGTHADNMRDMAERGRAYKGGMPGEKNGRCVLSDEQVLEIKRLRAEGYTLKRIADLYSVGTSQISRITRGEQRA</sequence>
<dbReference type="Gene3D" id="3.90.75.20">
    <property type="match status" value="1"/>
</dbReference>
<name>A0A976SPM7_9CAUD</name>
<evidence type="ECO:0000259" key="1">
    <source>
        <dbReference type="Pfam" id="PF13392"/>
    </source>
</evidence>
<evidence type="ECO:0000313" key="2">
    <source>
        <dbReference type="EMBL" id="UVD33079.1"/>
    </source>
</evidence>
<organism evidence="2 3">
    <name type="scientific">Escherichia phage NTNC80A</name>
    <dbReference type="NCBI Taxonomy" id="2970325"/>
    <lineage>
        <taxon>Viruses</taxon>
        <taxon>Duplodnaviria</taxon>
        <taxon>Heunggongvirae</taxon>
        <taxon>Uroviricota</taxon>
        <taxon>Caudoviricetes</taxon>
        <taxon>Autographivirales</taxon>
        <taxon>Autosignataviridae</taxon>
        <taxon>Molineuxvirinae</taxon>
        <taxon>Rodentiumvirus</taxon>
        <taxon>Rodentiumvirus NTNC80A</taxon>
    </lineage>
</organism>
<keyword evidence="2" id="KW-0378">Hydrolase</keyword>
<dbReference type="GO" id="GO:0004519">
    <property type="term" value="F:endonuclease activity"/>
    <property type="evidence" value="ECO:0007669"/>
    <property type="project" value="UniProtKB-KW"/>
</dbReference>
<dbReference type="EMBL" id="OP018999">
    <property type="protein sequence ID" value="UVD33079.1"/>
    <property type="molecule type" value="Genomic_DNA"/>
</dbReference>